<proteinExistence type="predicted"/>
<dbReference type="Proteomes" id="UP000316727">
    <property type="component" value="Unassembled WGS sequence"/>
</dbReference>
<dbReference type="Gene3D" id="2.40.50.100">
    <property type="match status" value="1"/>
</dbReference>
<evidence type="ECO:0000256" key="1">
    <source>
        <dbReference type="ARBA" id="ARBA00004196"/>
    </source>
</evidence>
<dbReference type="EMBL" id="VFRQ01000008">
    <property type="protein sequence ID" value="TPE43046.1"/>
    <property type="molecule type" value="Genomic_DNA"/>
</dbReference>
<evidence type="ECO:0000256" key="4">
    <source>
        <dbReference type="SAM" id="Phobius"/>
    </source>
</evidence>
<feature type="transmembrane region" description="Helical" evidence="4">
    <location>
        <begin position="21"/>
        <end position="39"/>
    </location>
</feature>
<dbReference type="GO" id="GO:0030313">
    <property type="term" value="C:cell envelope"/>
    <property type="evidence" value="ECO:0007669"/>
    <property type="project" value="UniProtKB-SubCell"/>
</dbReference>
<dbReference type="Gene3D" id="2.40.420.20">
    <property type="match status" value="1"/>
</dbReference>
<dbReference type="PANTHER" id="PTHR32347:SF14">
    <property type="entry name" value="EFFLUX SYSTEM COMPONENT YKNX-RELATED"/>
    <property type="match status" value="1"/>
</dbReference>
<dbReference type="OrthoDB" id="9806939at2"/>
<organism evidence="5 6">
    <name type="scientific">Pontibacter mangrovi</name>
    <dbReference type="NCBI Taxonomy" id="2589816"/>
    <lineage>
        <taxon>Bacteria</taxon>
        <taxon>Pseudomonadati</taxon>
        <taxon>Bacteroidota</taxon>
        <taxon>Cytophagia</taxon>
        <taxon>Cytophagales</taxon>
        <taxon>Hymenobacteraceae</taxon>
        <taxon>Pontibacter</taxon>
    </lineage>
</organism>
<dbReference type="Gene3D" id="1.10.287.470">
    <property type="entry name" value="Helix hairpin bin"/>
    <property type="match status" value="1"/>
</dbReference>
<accession>A0A501WC18</accession>
<evidence type="ECO:0000313" key="5">
    <source>
        <dbReference type="EMBL" id="TPE43046.1"/>
    </source>
</evidence>
<keyword evidence="4" id="KW-0472">Membrane</keyword>
<comment type="subcellular location">
    <subcellularLocation>
        <location evidence="1">Cell envelope</location>
    </subcellularLocation>
</comment>
<keyword evidence="6" id="KW-1185">Reference proteome</keyword>
<keyword evidence="4" id="KW-1133">Transmembrane helix</keyword>
<evidence type="ECO:0000313" key="6">
    <source>
        <dbReference type="Proteomes" id="UP000316727"/>
    </source>
</evidence>
<dbReference type="PANTHER" id="PTHR32347">
    <property type="entry name" value="EFFLUX SYSTEM COMPONENT YKNX-RELATED"/>
    <property type="match status" value="1"/>
</dbReference>
<keyword evidence="4" id="KW-0812">Transmembrane</keyword>
<reference evidence="5 6" key="1">
    <citation type="submission" date="2019-06" db="EMBL/GenBank/DDBJ databases">
        <title>A novel bacterium of genus Pontibacter, isolated from marine sediment.</title>
        <authorList>
            <person name="Huang H."/>
            <person name="Mo K."/>
            <person name="Hu Y."/>
        </authorList>
    </citation>
    <scope>NUCLEOTIDE SEQUENCE [LARGE SCALE GENOMIC DNA]</scope>
    <source>
        <strain evidence="5 6">HB172049</strain>
    </source>
</reference>
<dbReference type="Gene3D" id="2.40.30.170">
    <property type="match status" value="1"/>
</dbReference>
<sequence>MDRELSAAAKQANRRKRFWQIGIAAGLVLAAIFGFRSIIAPGISRSEVRTAVVERGPVVATLTASGVVVPEHEQAITSPIQARIEQVVRNTGEQVKPGEQILLLDRSFTQLAYDKLKDEQQLNQHKSVQMRLELEKKLNSLESQLAIKRMNVKSLQAQLEDEQYLLKIGGGTQEQVKQAELKLKIAQQELAQLEQDIESERKLLKADEQELQFTLAMNGRSLEELARKMEQAEVRATRPGVVTWVKNEIGSSVNAGEVIARMADLSSFRLQASISDAFADQLHVGGETVARINNTDLKGSIVAIEPSVKNGTVTFYVALQEKSHPLLRPSLRVDLFVTTATKPDALRVKNGPYFNSGSLDNVFVLREDELVQVPARTGLSNADYVELDGSVQPGDVVVISDMKEYEHVQKVRLK</sequence>
<dbReference type="RefSeq" id="WP_140622459.1">
    <property type="nucleotide sequence ID" value="NZ_VFRQ01000008.1"/>
</dbReference>
<keyword evidence="2 3" id="KW-0175">Coiled coil</keyword>
<feature type="coiled-coil region" evidence="3">
    <location>
        <begin position="131"/>
        <end position="210"/>
    </location>
</feature>
<gene>
    <name evidence="5" type="ORF">FJM65_15505</name>
</gene>
<dbReference type="InterPro" id="IPR050465">
    <property type="entry name" value="UPF0194_transport"/>
</dbReference>
<evidence type="ECO:0000256" key="3">
    <source>
        <dbReference type="SAM" id="Coils"/>
    </source>
</evidence>
<comment type="caution">
    <text evidence="5">The sequence shown here is derived from an EMBL/GenBank/DDBJ whole genome shotgun (WGS) entry which is preliminary data.</text>
</comment>
<evidence type="ECO:0000256" key="2">
    <source>
        <dbReference type="ARBA" id="ARBA00023054"/>
    </source>
</evidence>
<name>A0A501WC18_9BACT</name>
<protein>
    <submittedName>
        <fullName evidence="5">HlyD family efflux transporter periplasmic adaptor subunit</fullName>
    </submittedName>
</protein>
<dbReference type="AlphaFoldDB" id="A0A501WC18"/>